<dbReference type="PANTHER" id="PTHR46156">
    <property type="entry name" value="CCCH ZINGC FINGER"/>
    <property type="match status" value="1"/>
</dbReference>
<accession>A0A8D0GFM7</accession>
<dbReference type="PANTHER" id="PTHR46156:SF1">
    <property type="entry name" value="ZINC FINGER CCCH DOMAIN-CONTAINING PROTEIN 3"/>
    <property type="match status" value="1"/>
</dbReference>
<evidence type="ECO:0000313" key="3">
    <source>
        <dbReference type="Proteomes" id="UP000694392"/>
    </source>
</evidence>
<organism evidence="2 3">
    <name type="scientific">Sphenodon punctatus</name>
    <name type="common">Tuatara</name>
    <name type="synonym">Hatteria punctata</name>
    <dbReference type="NCBI Taxonomy" id="8508"/>
    <lineage>
        <taxon>Eukaryota</taxon>
        <taxon>Metazoa</taxon>
        <taxon>Chordata</taxon>
        <taxon>Craniata</taxon>
        <taxon>Vertebrata</taxon>
        <taxon>Euteleostomi</taxon>
        <taxon>Lepidosauria</taxon>
        <taxon>Sphenodontia</taxon>
        <taxon>Sphenodontidae</taxon>
        <taxon>Sphenodon</taxon>
    </lineage>
</organism>
<evidence type="ECO:0000313" key="2">
    <source>
        <dbReference type="Ensembl" id="ENSSPUP00000007642.1"/>
    </source>
</evidence>
<dbReference type="GO" id="GO:0005634">
    <property type="term" value="C:nucleus"/>
    <property type="evidence" value="ECO:0007669"/>
    <property type="project" value="TreeGrafter"/>
</dbReference>
<reference evidence="2" key="2">
    <citation type="submission" date="2025-09" db="UniProtKB">
        <authorList>
            <consortium name="Ensembl"/>
        </authorList>
    </citation>
    <scope>IDENTIFICATION</scope>
</reference>
<dbReference type="AlphaFoldDB" id="A0A8D0GFM7"/>
<protein>
    <submittedName>
        <fullName evidence="2">Uncharacterized protein</fullName>
    </submittedName>
</protein>
<reference evidence="2" key="1">
    <citation type="submission" date="2025-08" db="UniProtKB">
        <authorList>
            <consortium name="Ensembl"/>
        </authorList>
    </citation>
    <scope>IDENTIFICATION</scope>
</reference>
<dbReference type="Ensembl" id="ENSSPUT00000008141.1">
    <property type="protein sequence ID" value="ENSSPUP00000007642.1"/>
    <property type="gene ID" value="ENSSPUG00000005908.1"/>
</dbReference>
<evidence type="ECO:0000256" key="1">
    <source>
        <dbReference type="SAM" id="MobiDB-lite"/>
    </source>
</evidence>
<dbReference type="Proteomes" id="UP000694392">
    <property type="component" value="Unplaced"/>
</dbReference>
<dbReference type="GeneTree" id="ENSGT00990000211026"/>
<proteinExistence type="predicted"/>
<name>A0A8D0GFM7_SPHPU</name>
<feature type="region of interest" description="Disordered" evidence="1">
    <location>
        <begin position="65"/>
        <end position="90"/>
    </location>
</feature>
<sequence length="90" mass="10428">MEEKEQLRREIRLLQGLINDHKNVHGNAPVTLPSTTPQWRNPRLPAFSNQGAFSARYSQQTERDFHLHPGPSWRKKYSLVNKQPGPAHHP</sequence>
<keyword evidence="3" id="KW-1185">Reference proteome</keyword>
<feature type="region of interest" description="Disordered" evidence="1">
    <location>
        <begin position="24"/>
        <end position="46"/>
    </location>
</feature>